<dbReference type="Proteomes" id="UP000003340">
    <property type="component" value="Unassembled WGS sequence"/>
</dbReference>
<evidence type="ECO:0000313" key="1">
    <source>
        <dbReference type="EMBL" id="EEG32080.1"/>
    </source>
</evidence>
<dbReference type="EMBL" id="ACEC01000010">
    <property type="protein sequence ID" value="EEG32080.1"/>
    <property type="molecule type" value="Genomic_DNA"/>
</dbReference>
<protein>
    <submittedName>
        <fullName evidence="1">Uncharacterized protein</fullName>
    </submittedName>
</protein>
<proteinExistence type="predicted"/>
<dbReference type="AlphaFoldDB" id="C0E8T6"/>
<dbReference type="STRING" id="537013.CLOSTMETH_00231"/>
<organism evidence="1 2">
    <name type="scientific">[Clostridium] methylpentosum DSM 5476</name>
    <dbReference type="NCBI Taxonomy" id="537013"/>
    <lineage>
        <taxon>Bacteria</taxon>
        <taxon>Bacillati</taxon>
        <taxon>Bacillota</taxon>
        <taxon>Clostridia</taxon>
        <taxon>Eubacteriales</taxon>
        <taxon>Oscillospiraceae</taxon>
        <taxon>Oscillospiraceae incertae sedis</taxon>
    </lineage>
</organism>
<sequence length="52" mass="5646">MGRLLFSSEAFPAPTRDCRAFVVMEIAGSAGRTSVRIGFERGAKRAVNKVCK</sequence>
<comment type="caution">
    <text evidence="1">The sequence shown here is derived from an EMBL/GenBank/DDBJ whole genome shotgun (WGS) entry which is preliminary data.</text>
</comment>
<evidence type="ECO:0000313" key="2">
    <source>
        <dbReference type="Proteomes" id="UP000003340"/>
    </source>
</evidence>
<gene>
    <name evidence="1" type="ORF">CLOSTMETH_00231</name>
</gene>
<accession>C0E8T6</accession>
<keyword evidence="2" id="KW-1185">Reference proteome</keyword>
<reference evidence="1 2" key="2">
    <citation type="submission" date="2009-02" db="EMBL/GenBank/DDBJ databases">
        <title>Draft genome sequence of Clostridium methylpentosum (DSM 5476).</title>
        <authorList>
            <person name="Sudarsanam P."/>
            <person name="Ley R."/>
            <person name="Guruge J."/>
            <person name="Turnbaugh P.J."/>
            <person name="Mahowald M."/>
            <person name="Liep D."/>
            <person name="Gordon J."/>
        </authorList>
    </citation>
    <scope>NUCLEOTIDE SEQUENCE [LARGE SCALE GENOMIC DNA]</scope>
    <source>
        <strain evidence="1 2">DSM 5476</strain>
    </source>
</reference>
<reference evidence="1 2" key="1">
    <citation type="submission" date="2009-01" db="EMBL/GenBank/DDBJ databases">
        <authorList>
            <person name="Fulton L."/>
            <person name="Clifton S."/>
            <person name="Fulton B."/>
            <person name="Xu J."/>
            <person name="Minx P."/>
            <person name="Pepin K.H."/>
            <person name="Johnson M."/>
            <person name="Bhonagiri V."/>
            <person name="Nash W.E."/>
            <person name="Mardis E.R."/>
            <person name="Wilson R.K."/>
        </authorList>
    </citation>
    <scope>NUCLEOTIDE SEQUENCE [LARGE SCALE GENOMIC DNA]</scope>
    <source>
        <strain evidence="1 2">DSM 5476</strain>
    </source>
</reference>
<dbReference type="HOGENOM" id="CLU_3078426_0_0_9"/>
<name>C0E8T6_9FIRM</name>